<evidence type="ECO:0000313" key="11">
    <source>
        <dbReference type="Proteomes" id="UP000239065"/>
    </source>
</evidence>
<sequence>MGLIDNIKEKAKQNLRTIVLPESEDERVLKATEIVLKDKTAKIILIGNEETIKADASKYGANISGATIIDPSKCTNLDKYVDELVELRKSKNLSRDEAKKLMLTEPRFFGCMMVRLGDADGLVAGSNSPTSDVLRAAIQVIKTAPGINTVSSAFIMETADGKFGDNGLILFADCAVIPDPNAEQLADIASATAATAASVVGLEPRVAMLSFSTKGSASHPMVDKVTTACQILKDRDVKFAFDGELQADAAIVASVGSKKAPDSKVAGCANILVFPDLQAGNIGYKLVQRFAGAEAHGPIIQGLNKPVNDLSRGCSVEDISNLVAITATQIK</sequence>
<evidence type="ECO:0000256" key="5">
    <source>
        <dbReference type="ARBA" id="ARBA00021528"/>
    </source>
</evidence>
<keyword evidence="6 10" id="KW-0808">Transferase</keyword>
<dbReference type="RefSeq" id="WP_105908542.1">
    <property type="nucleotide sequence ID" value="NZ_NXGJ01000001.1"/>
</dbReference>
<dbReference type="InterPro" id="IPR004614">
    <property type="entry name" value="P_AcTrfase"/>
</dbReference>
<dbReference type="GO" id="GO:0008959">
    <property type="term" value="F:phosphate acetyltransferase activity"/>
    <property type="evidence" value="ECO:0007669"/>
    <property type="project" value="UniProtKB-EC"/>
</dbReference>
<evidence type="ECO:0000313" key="10">
    <source>
        <dbReference type="EMBL" id="PRM89371.1"/>
    </source>
</evidence>
<dbReference type="InterPro" id="IPR042113">
    <property type="entry name" value="P_AcTrfase_dom1"/>
</dbReference>
<evidence type="ECO:0000259" key="9">
    <source>
        <dbReference type="Pfam" id="PF01515"/>
    </source>
</evidence>
<dbReference type="InterPro" id="IPR012147">
    <property type="entry name" value="P_Ac_Bu_trans"/>
</dbReference>
<dbReference type="EMBL" id="NXGJ01000001">
    <property type="protein sequence ID" value="PRM89371.1"/>
    <property type="molecule type" value="Genomic_DNA"/>
</dbReference>
<dbReference type="InterPro" id="IPR050500">
    <property type="entry name" value="Phos_Acetyltrans/Butyryltrans"/>
</dbReference>
<dbReference type="Gene3D" id="3.40.50.10750">
    <property type="entry name" value="Isocitrate/Isopropylmalate dehydrogenase-like"/>
    <property type="match status" value="1"/>
</dbReference>
<dbReference type="Pfam" id="PF01515">
    <property type="entry name" value="PTA_PTB"/>
    <property type="match status" value="1"/>
</dbReference>
<dbReference type="EC" id="2.3.1.8" evidence="4"/>
<dbReference type="Gene3D" id="3.40.50.10950">
    <property type="match status" value="1"/>
</dbReference>
<evidence type="ECO:0000256" key="6">
    <source>
        <dbReference type="ARBA" id="ARBA00022679"/>
    </source>
</evidence>
<evidence type="ECO:0000256" key="1">
    <source>
        <dbReference type="ARBA" id="ARBA00000705"/>
    </source>
</evidence>
<protein>
    <recommendedName>
        <fullName evidence="5">Phosphate acetyltransferase</fullName>
        <ecNumber evidence="4">2.3.1.8</ecNumber>
    </recommendedName>
    <alternativeName>
        <fullName evidence="8">Phosphotransacetylase</fullName>
    </alternativeName>
</protein>
<comment type="pathway">
    <text evidence="2">Metabolic intermediate biosynthesis; acetyl-CoA biosynthesis; acetyl-CoA from acetate: step 2/2.</text>
</comment>
<dbReference type="NCBIfam" id="NF007233">
    <property type="entry name" value="PRK09653.1"/>
    <property type="match status" value="1"/>
</dbReference>
<dbReference type="AlphaFoldDB" id="A0A2S9SS07"/>
<comment type="caution">
    <text evidence="10">The sequence shown here is derived from an EMBL/GenBank/DDBJ whole genome shotgun (WGS) entry which is preliminary data.</text>
</comment>
<comment type="catalytic activity">
    <reaction evidence="1">
        <text>acetyl-CoA + phosphate = acetyl phosphate + CoA</text>
        <dbReference type="Rhea" id="RHEA:19521"/>
        <dbReference type="ChEBI" id="CHEBI:22191"/>
        <dbReference type="ChEBI" id="CHEBI:43474"/>
        <dbReference type="ChEBI" id="CHEBI:57287"/>
        <dbReference type="ChEBI" id="CHEBI:57288"/>
        <dbReference type="EC" id="2.3.1.8"/>
    </reaction>
</comment>
<dbReference type="InterPro" id="IPR042112">
    <property type="entry name" value="P_AcTrfase_dom2"/>
</dbReference>
<evidence type="ECO:0000256" key="7">
    <source>
        <dbReference type="ARBA" id="ARBA00023315"/>
    </source>
</evidence>
<keyword evidence="7" id="KW-0012">Acyltransferase</keyword>
<dbReference type="PANTHER" id="PTHR43356">
    <property type="entry name" value="PHOSPHATE ACETYLTRANSFERASE"/>
    <property type="match status" value="1"/>
</dbReference>
<evidence type="ECO:0000256" key="2">
    <source>
        <dbReference type="ARBA" id="ARBA00004989"/>
    </source>
</evidence>
<gene>
    <name evidence="10" type="primary">pta</name>
    <name evidence="10" type="ORF">CJ669_02435</name>
</gene>
<reference evidence="10 11" key="1">
    <citation type="submission" date="2017-09" db="EMBL/GenBank/DDBJ databases">
        <title>Reassesment of A. cryaerophilus.</title>
        <authorList>
            <person name="Perez-Cataluna A."/>
            <person name="Collado L."/>
            <person name="Salgado O."/>
            <person name="Lefinanco V."/>
            <person name="Figueras M.J."/>
        </authorList>
    </citation>
    <scope>NUCLEOTIDE SEQUENCE [LARGE SCALE GENOMIC DNA]</scope>
    <source>
        <strain evidence="10 11">LMG 9861</strain>
    </source>
</reference>
<dbReference type="Proteomes" id="UP000239065">
    <property type="component" value="Unassembled WGS sequence"/>
</dbReference>
<dbReference type="PANTHER" id="PTHR43356:SF3">
    <property type="entry name" value="PHOSPHATE ACETYLTRANSFERASE"/>
    <property type="match status" value="1"/>
</dbReference>
<dbReference type="SUPFAM" id="SSF53659">
    <property type="entry name" value="Isocitrate/Isopropylmalate dehydrogenase-like"/>
    <property type="match status" value="1"/>
</dbReference>
<proteinExistence type="inferred from homology"/>
<evidence type="ECO:0000256" key="8">
    <source>
        <dbReference type="ARBA" id="ARBA00031108"/>
    </source>
</evidence>
<feature type="domain" description="Phosphate acetyl/butaryl transferase" evidence="9">
    <location>
        <begin position="3"/>
        <end position="327"/>
    </location>
</feature>
<dbReference type="NCBIfam" id="TIGR00651">
    <property type="entry name" value="pta"/>
    <property type="match status" value="1"/>
</dbReference>
<dbReference type="PIRSF" id="PIRSF000428">
    <property type="entry name" value="P_Ac_trans"/>
    <property type="match status" value="1"/>
</dbReference>
<comment type="similarity">
    <text evidence="3">Belongs to the phosphate acetyltransferase and butyryltransferase family.</text>
</comment>
<dbReference type="InterPro" id="IPR002505">
    <property type="entry name" value="PTA_PTB"/>
</dbReference>
<evidence type="ECO:0000256" key="3">
    <source>
        <dbReference type="ARBA" id="ARBA00005656"/>
    </source>
</evidence>
<organism evidence="10 11">
    <name type="scientific">Aliarcobacter cryaerophilus</name>
    <dbReference type="NCBI Taxonomy" id="28198"/>
    <lineage>
        <taxon>Bacteria</taxon>
        <taxon>Pseudomonadati</taxon>
        <taxon>Campylobacterota</taxon>
        <taxon>Epsilonproteobacteria</taxon>
        <taxon>Campylobacterales</taxon>
        <taxon>Arcobacteraceae</taxon>
        <taxon>Aliarcobacter</taxon>
    </lineage>
</organism>
<name>A0A2S9SS07_9BACT</name>
<accession>A0A2S9SS07</accession>
<evidence type="ECO:0000256" key="4">
    <source>
        <dbReference type="ARBA" id="ARBA00012707"/>
    </source>
</evidence>